<reference evidence="2 3" key="1">
    <citation type="submission" date="2024-03" db="EMBL/GenBank/DDBJ databases">
        <title>Human intestinal bacterial collection.</title>
        <authorList>
            <person name="Pauvert C."/>
            <person name="Hitch T.C.A."/>
            <person name="Clavel T."/>
        </authorList>
    </citation>
    <scope>NUCLEOTIDE SEQUENCE [LARGE SCALE GENOMIC DNA]</scope>
    <source>
        <strain evidence="2 3">CLA-AP-H29</strain>
    </source>
</reference>
<evidence type="ECO:0000313" key="3">
    <source>
        <dbReference type="Proteomes" id="UP001464378"/>
    </source>
</evidence>
<dbReference type="Proteomes" id="UP001464378">
    <property type="component" value="Unassembled WGS sequence"/>
</dbReference>
<dbReference type="PANTHER" id="PTHR43404">
    <property type="entry name" value="LIPOPOLYSACCHARIDE CHOLINEPHOSPHOTRANSFERASE LICD"/>
    <property type="match status" value="1"/>
</dbReference>
<evidence type="ECO:0000259" key="1">
    <source>
        <dbReference type="Pfam" id="PF04991"/>
    </source>
</evidence>
<organism evidence="2 3">
    <name type="scientific">Pseudoflavonifractor intestinihominis</name>
    <dbReference type="NCBI Taxonomy" id="3133171"/>
    <lineage>
        <taxon>Bacteria</taxon>
        <taxon>Bacillati</taxon>
        <taxon>Bacillota</taxon>
        <taxon>Clostridia</taxon>
        <taxon>Eubacteriales</taxon>
        <taxon>Oscillospiraceae</taxon>
        <taxon>Pseudoflavonifractor</taxon>
    </lineage>
</organism>
<keyword evidence="3" id="KW-1185">Reference proteome</keyword>
<comment type="caution">
    <text evidence="2">The sequence shown here is derived from an EMBL/GenBank/DDBJ whole genome shotgun (WGS) entry which is preliminary data.</text>
</comment>
<dbReference type="InterPro" id="IPR052942">
    <property type="entry name" value="LPS_cholinephosphotransferase"/>
</dbReference>
<dbReference type="PANTHER" id="PTHR43404:SF2">
    <property type="entry name" value="LIPOPOLYSACCHARIDE CHOLINEPHOSPHOTRANSFERASE LICD"/>
    <property type="match status" value="1"/>
</dbReference>
<dbReference type="EMBL" id="JBBMFK010000019">
    <property type="protein sequence ID" value="MEQ2444123.1"/>
    <property type="molecule type" value="Genomic_DNA"/>
</dbReference>
<dbReference type="Pfam" id="PF04991">
    <property type="entry name" value="LicD"/>
    <property type="match status" value="1"/>
</dbReference>
<feature type="domain" description="LicD/FKTN/FKRP nucleotidyltransferase" evidence="1">
    <location>
        <begin position="24"/>
        <end position="244"/>
    </location>
</feature>
<protein>
    <submittedName>
        <fullName evidence="2">LicD family protein</fullName>
    </submittedName>
</protein>
<name>A0ABV1E9Z8_9FIRM</name>
<dbReference type="RefSeq" id="WP_349232100.1">
    <property type="nucleotide sequence ID" value="NZ_JBBMFK010000019.1"/>
</dbReference>
<accession>A0ABV1E9Z8</accession>
<evidence type="ECO:0000313" key="2">
    <source>
        <dbReference type="EMBL" id="MEQ2444123.1"/>
    </source>
</evidence>
<proteinExistence type="predicted"/>
<dbReference type="InterPro" id="IPR007074">
    <property type="entry name" value="LicD/FKTN/FKRP_NTP_transf"/>
</dbReference>
<sequence length="278" mass="33084">MDNNVLRKLQLIQLEILTFVDRICREHQIPYSLYAGTLLGAVRHKGFIPWDDDLDICMSRENYDRFIQLWPTISHDGYIMQNKENCPAFTQSFTKIRKEHTTFLQEAWEAGRYHTGIFIDIFPIDRIPDSKIGRLKFTWDVLCYQLYTREFPPKQYGVEKWIVASVLLTMTPKARRADKRRKLLSNIVRFNPVHHYETVAIETLSSVKKPFAADMLDEYVFLPFENGNFMCFAGWDDHLKRKYGDYMQLPPEDQREWKHHPIILDFEHNYEELSPEKG</sequence>
<gene>
    <name evidence="2" type="ORF">WMO64_11685</name>
</gene>